<dbReference type="AlphaFoldDB" id="A0ABD1MY92"/>
<dbReference type="SUPFAM" id="SSF81698">
    <property type="entry name" value="FF domain"/>
    <property type="match status" value="1"/>
</dbReference>
<gene>
    <name evidence="2" type="ORF">Fmac_008735</name>
</gene>
<dbReference type="InterPro" id="IPR002713">
    <property type="entry name" value="FF_domain"/>
</dbReference>
<organism evidence="2 3">
    <name type="scientific">Flemingia macrophylla</name>
    <dbReference type="NCBI Taxonomy" id="520843"/>
    <lineage>
        <taxon>Eukaryota</taxon>
        <taxon>Viridiplantae</taxon>
        <taxon>Streptophyta</taxon>
        <taxon>Embryophyta</taxon>
        <taxon>Tracheophyta</taxon>
        <taxon>Spermatophyta</taxon>
        <taxon>Magnoliopsida</taxon>
        <taxon>eudicotyledons</taxon>
        <taxon>Gunneridae</taxon>
        <taxon>Pentapetalae</taxon>
        <taxon>rosids</taxon>
        <taxon>fabids</taxon>
        <taxon>Fabales</taxon>
        <taxon>Fabaceae</taxon>
        <taxon>Papilionoideae</taxon>
        <taxon>50 kb inversion clade</taxon>
        <taxon>NPAAA clade</taxon>
        <taxon>indigoferoid/millettioid clade</taxon>
        <taxon>Phaseoleae</taxon>
        <taxon>Flemingia</taxon>
    </lineage>
</organism>
<dbReference type="Gene3D" id="1.10.10.440">
    <property type="entry name" value="FF domain"/>
    <property type="match status" value="1"/>
</dbReference>
<name>A0ABD1MY92_9FABA</name>
<dbReference type="EMBL" id="JBGMDY010000003">
    <property type="protein sequence ID" value="KAL2340795.1"/>
    <property type="molecule type" value="Genomic_DNA"/>
</dbReference>
<evidence type="ECO:0000313" key="3">
    <source>
        <dbReference type="Proteomes" id="UP001603857"/>
    </source>
</evidence>
<feature type="domain" description="FF" evidence="1">
    <location>
        <begin position="35"/>
        <end position="82"/>
    </location>
</feature>
<dbReference type="Proteomes" id="UP001603857">
    <property type="component" value="Unassembled WGS sequence"/>
</dbReference>
<accession>A0ABD1MY92</accession>
<sequence>MSVEWRIGSLRIRGPKGFEWCGADDFFKKRKRLADDFFHLLYSTKDILVSSKWEDCRPLVEDSQEYRFIGDESLCREIFEEYSAQLIEEAKESERKRKEERVLILFVACVSKIYAWHSFSLANNKLDMKCKFSVDIG</sequence>
<dbReference type="InterPro" id="IPR036517">
    <property type="entry name" value="FF_domain_sf"/>
</dbReference>
<comment type="caution">
    <text evidence="2">The sequence shown here is derived from an EMBL/GenBank/DDBJ whole genome shotgun (WGS) entry which is preliminary data.</text>
</comment>
<dbReference type="Pfam" id="PF01846">
    <property type="entry name" value="FF"/>
    <property type="match status" value="1"/>
</dbReference>
<protein>
    <recommendedName>
        <fullName evidence="1">FF domain-containing protein</fullName>
    </recommendedName>
</protein>
<proteinExistence type="predicted"/>
<reference evidence="2 3" key="1">
    <citation type="submission" date="2024-08" db="EMBL/GenBank/DDBJ databases">
        <title>Insights into the chromosomal genome structure of Flemingia macrophylla.</title>
        <authorList>
            <person name="Ding Y."/>
            <person name="Zhao Y."/>
            <person name="Bi W."/>
            <person name="Wu M."/>
            <person name="Zhao G."/>
            <person name="Gong Y."/>
            <person name="Li W."/>
            <person name="Zhang P."/>
        </authorList>
    </citation>
    <scope>NUCLEOTIDE SEQUENCE [LARGE SCALE GENOMIC DNA]</scope>
    <source>
        <strain evidence="2">DYQJB</strain>
        <tissue evidence="2">Leaf</tissue>
    </source>
</reference>
<keyword evidence="3" id="KW-1185">Reference proteome</keyword>
<evidence type="ECO:0000259" key="1">
    <source>
        <dbReference type="Pfam" id="PF01846"/>
    </source>
</evidence>
<evidence type="ECO:0000313" key="2">
    <source>
        <dbReference type="EMBL" id="KAL2340795.1"/>
    </source>
</evidence>
<dbReference type="FunFam" id="1.10.10.440:FF:000026">
    <property type="entry name" value="Pre-mRNA-processing protein 40A"/>
    <property type="match status" value="1"/>
</dbReference>